<reference evidence="1 2" key="1">
    <citation type="journal article" date="2016" name="Nat. Commun.">
        <title>Thousands of microbial genomes shed light on interconnected biogeochemical processes in an aquifer system.</title>
        <authorList>
            <person name="Anantharaman K."/>
            <person name="Brown C.T."/>
            <person name="Hug L.A."/>
            <person name="Sharon I."/>
            <person name="Castelle C.J."/>
            <person name="Probst A.J."/>
            <person name="Thomas B.C."/>
            <person name="Singh A."/>
            <person name="Wilkins M.J."/>
            <person name="Karaoz U."/>
            <person name="Brodie E.L."/>
            <person name="Williams K.H."/>
            <person name="Hubbard S.S."/>
            <person name="Banfield J.F."/>
        </authorList>
    </citation>
    <scope>NUCLEOTIDE SEQUENCE [LARGE SCALE GENOMIC DNA]</scope>
</reference>
<evidence type="ECO:0000313" key="1">
    <source>
        <dbReference type="EMBL" id="OHA09252.1"/>
    </source>
</evidence>
<gene>
    <name evidence="1" type="ORF">A3B37_03510</name>
</gene>
<accession>A0A1G2LEJ7</accession>
<dbReference type="AlphaFoldDB" id="A0A1G2LEJ7"/>
<name>A0A1G2LEJ7_9BACT</name>
<organism evidence="1 2">
    <name type="scientific">Candidatus Sungbacteria bacterium RIFCSPLOWO2_01_FULL_59_16</name>
    <dbReference type="NCBI Taxonomy" id="1802280"/>
    <lineage>
        <taxon>Bacteria</taxon>
        <taxon>Candidatus Sungiibacteriota</taxon>
    </lineage>
</organism>
<comment type="caution">
    <text evidence="1">The sequence shown here is derived from an EMBL/GenBank/DDBJ whole genome shotgun (WGS) entry which is preliminary data.</text>
</comment>
<dbReference type="EMBL" id="MHQS01000005">
    <property type="protein sequence ID" value="OHA09252.1"/>
    <property type="molecule type" value="Genomic_DNA"/>
</dbReference>
<sequence>METRRKFEDLAETIFFCGLNRDRLQEIGFQLKEGKTFKDINEAVQNGRMEGIGEFDREIACIGRRLQEVVEIREIVKT</sequence>
<evidence type="ECO:0000313" key="2">
    <source>
        <dbReference type="Proteomes" id="UP000176705"/>
    </source>
</evidence>
<proteinExistence type="predicted"/>
<protein>
    <submittedName>
        <fullName evidence="1">Uncharacterized protein</fullName>
    </submittedName>
</protein>
<dbReference type="Proteomes" id="UP000176705">
    <property type="component" value="Unassembled WGS sequence"/>
</dbReference>